<evidence type="ECO:0000256" key="4">
    <source>
        <dbReference type="PROSITE-ProRule" id="PRU00834"/>
    </source>
</evidence>
<dbReference type="GO" id="GO:0006457">
    <property type="term" value="P:protein folding"/>
    <property type="evidence" value="ECO:0007669"/>
    <property type="project" value="TreeGrafter"/>
</dbReference>
<dbReference type="PROSITE" id="PS51257">
    <property type="entry name" value="PROKAR_LIPOPROTEIN"/>
    <property type="match status" value="1"/>
</dbReference>
<evidence type="ECO:0000313" key="7">
    <source>
        <dbReference type="Proteomes" id="UP000186176"/>
    </source>
</evidence>
<dbReference type="Pfam" id="PF05180">
    <property type="entry name" value="zf-DNL"/>
    <property type="match status" value="1"/>
</dbReference>
<dbReference type="InterPro" id="IPR024158">
    <property type="entry name" value="Mt_import_TIM15"/>
</dbReference>
<dbReference type="GO" id="GO:0008270">
    <property type="term" value="F:zinc ion binding"/>
    <property type="evidence" value="ECO:0007669"/>
    <property type="project" value="UniProtKB-KW"/>
</dbReference>
<dbReference type="AlphaFoldDB" id="A0A1J4MMT5"/>
<keyword evidence="1" id="KW-0479">Metal-binding</keyword>
<keyword evidence="2 4" id="KW-0863">Zinc-finger</keyword>
<dbReference type="EMBL" id="LRBP01000001">
    <property type="protein sequence ID" value="OII75553.1"/>
    <property type="molecule type" value="Genomic_DNA"/>
</dbReference>
<dbReference type="GO" id="GO:0050821">
    <property type="term" value="P:protein stabilization"/>
    <property type="evidence" value="ECO:0007669"/>
    <property type="project" value="TreeGrafter"/>
</dbReference>
<keyword evidence="3" id="KW-0862">Zinc</keyword>
<protein>
    <recommendedName>
        <fullName evidence="5">DNL-type domain-containing protein</fullName>
    </recommendedName>
</protein>
<dbReference type="Proteomes" id="UP000186176">
    <property type="component" value="Unassembled WGS sequence"/>
</dbReference>
<evidence type="ECO:0000256" key="3">
    <source>
        <dbReference type="ARBA" id="ARBA00022833"/>
    </source>
</evidence>
<evidence type="ECO:0000313" key="6">
    <source>
        <dbReference type="EMBL" id="OII75553.1"/>
    </source>
</evidence>
<dbReference type="GO" id="GO:0030150">
    <property type="term" value="P:protein import into mitochondrial matrix"/>
    <property type="evidence" value="ECO:0007669"/>
    <property type="project" value="TreeGrafter"/>
</dbReference>
<evidence type="ECO:0000256" key="2">
    <source>
        <dbReference type="ARBA" id="ARBA00022771"/>
    </source>
</evidence>
<proteinExistence type="predicted"/>
<name>A0A1J4MMT5_9CRYT</name>
<reference evidence="6 7" key="1">
    <citation type="submission" date="2016-10" db="EMBL/GenBank/DDBJ databases">
        <title>Reductive evolution of mitochondrial metabolism and differential evolution of invasion-related proteins in Cryptosporidium.</title>
        <authorList>
            <person name="Liu S."/>
            <person name="Roellig D.M."/>
            <person name="Guo Y."/>
            <person name="Li N."/>
            <person name="Frace M.A."/>
            <person name="Tang K."/>
            <person name="Zhang L."/>
            <person name="Feng Y."/>
            <person name="Xiao L."/>
        </authorList>
    </citation>
    <scope>NUCLEOTIDE SEQUENCE [LARGE SCALE GENOMIC DNA]</scope>
    <source>
        <strain evidence="6">39726</strain>
    </source>
</reference>
<dbReference type="RefSeq" id="XP_028876560.1">
    <property type="nucleotide sequence ID" value="XM_029019086.1"/>
</dbReference>
<organism evidence="6 7">
    <name type="scientific">Cryptosporidium ubiquitum</name>
    <dbReference type="NCBI Taxonomy" id="857276"/>
    <lineage>
        <taxon>Eukaryota</taxon>
        <taxon>Sar</taxon>
        <taxon>Alveolata</taxon>
        <taxon>Apicomplexa</taxon>
        <taxon>Conoidasida</taxon>
        <taxon>Coccidia</taxon>
        <taxon>Eucoccidiorida</taxon>
        <taxon>Eimeriorina</taxon>
        <taxon>Cryptosporidiidae</taxon>
        <taxon>Cryptosporidium</taxon>
    </lineage>
</organism>
<dbReference type="OrthoDB" id="512667at2759"/>
<dbReference type="GO" id="GO:0051087">
    <property type="term" value="F:protein-folding chaperone binding"/>
    <property type="evidence" value="ECO:0007669"/>
    <property type="project" value="TreeGrafter"/>
</dbReference>
<dbReference type="PROSITE" id="PS51501">
    <property type="entry name" value="ZF_DNL"/>
    <property type="match status" value="1"/>
</dbReference>
<dbReference type="PANTHER" id="PTHR20922:SF13">
    <property type="entry name" value="DNL-TYPE ZINC FINGER PROTEIN"/>
    <property type="match status" value="1"/>
</dbReference>
<gene>
    <name evidence="6" type="ORF">cubi_02074</name>
</gene>
<accession>A0A1J4MMT5</accession>
<dbReference type="GO" id="GO:0005739">
    <property type="term" value="C:mitochondrion"/>
    <property type="evidence" value="ECO:0007669"/>
    <property type="project" value="TreeGrafter"/>
</dbReference>
<sequence length="148" mass="16974">MLRTKNGPWINSFFGNNWMMLSSCKRFISVANSKFTENKVGINSKPISSNYDNKKLKKSHDKVDINSIQGTLDYGDDGLYVFSCLCNICNSKITKKFSKKAYNEGIVIIRCDNCKNHHLVSDKLGWFGDERETFDVFKLLNNKEISIN</sequence>
<dbReference type="PANTHER" id="PTHR20922">
    <property type="entry name" value="DNL-TYPE ZINC FINGER PROTEIN"/>
    <property type="match status" value="1"/>
</dbReference>
<evidence type="ECO:0000256" key="1">
    <source>
        <dbReference type="ARBA" id="ARBA00022723"/>
    </source>
</evidence>
<keyword evidence="7" id="KW-1185">Reference proteome</keyword>
<feature type="domain" description="DNL-type" evidence="5">
    <location>
        <begin position="75"/>
        <end position="148"/>
    </location>
</feature>
<dbReference type="GeneID" id="39978865"/>
<comment type="caution">
    <text evidence="6">The sequence shown here is derived from an EMBL/GenBank/DDBJ whole genome shotgun (WGS) entry which is preliminary data.</text>
</comment>
<evidence type="ECO:0000259" key="5">
    <source>
        <dbReference type="PROSITE" id="PS51501"/>
    </source>
</evidence>
<dbReference type="VEuPathDB" id="CryptoDB:cubi_02074"/>
<dbReference type="InterPro" id="IPR007853">
    <property type="entry name" value="Znf_DNL-typ"/>
</dbReference>